<evidence type="ECO:0000313" key="2">
    <source>
        <dbReference type="Proteomes" id="UP000663846"/>
    </source>
</evidence>
<dbReference type="Proteomes" id="UP000663846">
    <property type="component" value="Unassembled WGS sequence"/>
</dbReference>
<evidence type="ECO:0000313" key="1">
    <source>
        <dbReference type="EMBL" id="CAE6393751.1"/>
    </source>
</evidence>
<accession>A0A8H2WL80</accession>
<dbReference type="Gene3D" id="1.20.1280.50">
    <property type="match status" value="1"/>
</dbReference>
<dbReference type="EMBL" id="CAJMWS010000297">
    <property type="protein sequence ID" value="CAE6393751.1"/>
    <property type="molecule type" value="Genomic_DNA"/>
</dbReference>
<organism evidence="1 2">
    <name type="scientific">Rhizoctonia solani</name>
    <dbReference type="NCBI Taxonomy" id="456999"/>
    <lineage>
        <taxon>Eukaryota</taxon>
        <taxon>Fungi</taxon>
        <taxon>Dikarya</taxon>
        <taxon>Basidiomycota</taxon>
        <taxon>Agaricomycotina</taxon>
        <taxon>Agaricomycetes</taxon>
        <taxon>Cantharellales</taxon>
        <taxon>Ceratobasidiaceae</taxon>
        <taxon>Rhizoctonia</taxon>
    </lineage>
</organism>
<comment type="caution">
    <text evidence="1">The sequence shown here is derived from an EMBL/GenBank/DDBJ whole genome shotgun (WGS) entry which is preliminary data.</text>
</comment>
<sequence length="544" mass="61796">MPEPTSKSFTHSDCRNDLAPLERRNENSKLTINKLPPEILSYILLIGTESDRGTWRWKWRKVGSQHIASHVCSHWRDVSVGTPSLWKFIHIFGLPNEYTSLCITRAGNTLLDVLIDMFELVPYPNFPYNPVLSTKPTYEILRFLTMHGAGAHRWRSLFVRFPESDLLPMFIGFLNNNSPAYLRLLHFECANWSFRHEDSIDELILAGSSEDIGQVHNLSSTLLGSSLSSLVDLELVSSSGNYTYTPLYVTSLPTLRTLSITPSSPYIPDLANLLLLNPQLESLSLHGGYYYGDGARSNRPDRYATRPVVLPALRSLYISAVDDALWVVNILSTIRAPMLSELAIRSFNQCTFGGEQRESLVSYLASGGPGHSDTTYAPAYPSLQSFNVFHFPCRKKEFTRLMSSMPQLTHLIARRKQAEWLSGALWMLPKLESLEVPQISVDAAMKLLRLRVEAGVPIKSIKLQGGSIRSTTLRTEIFDSTSEWHPNAIPKYEYHRNGNTTEPLGDLRSIQQRSEEFSKECEDRLEHDLEDDRRDEFFDGDYMR</sequence>
<dbReference type="Gene3D" id="3.80.10.10">
    <property type="entry name" value="Ribonuclease Inhibitor"/>
    <property type="match status" value="1"/>
</dbReference>
<proteinExistence type="predicted"/>
<protein>
    <recommendedName>
        <fullName evidence="3">F-box domain-containing protein</fullName>
    </recommendedName>
</protein>
<dbReference type="SUPFAM" id="SSF52047">
    <property type="entry name" value="RNI-like"/>
    <property type="match status" value="1"/>
</dbReference>
<gene>
    <name evidence="1" type="ORF">RDB_LOCUS47422</name>
</gene>
<dbReference type="InterPro" id="IPR032675">
    <property type="entry name" value="LRR_dom_sf"/>
</dbReference>
<reference evidence="1" key="1">
    <citation type="submission" date="2021-01" db="EMBL/GenBank/DDBJ databases">
        <authorList>
            <person name="Kaushik A."/>
        </authorList>
    </citation>
    <scope>NUCLEOTIDE SEQUENCE</scope>
    <source>
        <strain evidence="1">AG1-1C</strain>
    </source>
</reference>
<name>A0A8H2WL80_9AGAM</name>
<dbReference type="AlphaFoldDB" id="A0A8H2WL80"/>
<evidence type="ECO:0008006" key="3">
    <source>
        <dbReference type="Google" id="ProtNLM"/>
    </source>
</evidence>